<proteinExistence type="predicted"/>
<dbReference type="EMBL" id="RBDX01000001">
    <property type="protein sequence ID" value="RKN12816.1"/>
    <property type="molecule type" value="Genomic_DNA"/>
</dbReference>
<keyword evidence="3" id="KW-0804">Transcription</keyword>
<gene>
    <name evidence="7" type="ORF">D7318_00420</name>
    <name evidence="6" type="ORF">D7319_02475</name>
</gene>
<accession>A0A3A9WYC7</accession>
<evidence type="ECO:0000313" key="6">
    <source>
        <dbReference type="EMBL" id="RKN12816.1"/>
    </source>
</evidence>
<protein>
    <submittedName>
        <fullName evidence="6">IclR family transcriptional regulator</fullName>
    </submittedName>
</protein>
<comment type="caution">
    <text evidence="6">The sequence shown here is derived from an EMBL/GenBank/DDBJ whole genome shotgun (WGS) entry which is preliminary data.</text>
</comment>
<keyword evidence="2" id="KW-0238">DNA-binding</keyword>
<dbReference type="InterPro" id="IPR014757">
    <property type="entry name" value="Tscrpt_reg_IclR_C"/>
</dbReference>
<dbReference type="OrthoDB" id="60629at2"/>
<dbReference type="EMBL" id="RBDY01000001">
    <property type="protein sequence ID" value="RKN27419.1"/>
    <property type="molecule type" value="Genomic_DNA"/>
</dbReference>
<dbReference type="Proteomes" id="UP000268652">
    <property type="component" value="Unassembled WGS sequence"/>
</dbReference>
<name>A0A3A9WYC7_9ACTN</name>
<dbReference type="PROSITE" id="PS51078">
    <property type="entry name" value="ICLR_ED"/>
    <property type="match status" value="1"/>
</dbReference>
<dbReference type="GO" id="GO:0045892">
    <property type="term" value="P:negative regulation of DNA-templated transcription"/>
    <property type="evidence" value="ECO:0007669"/>
    <property type="project" value="TreeGrafter"/>
</dbReference>
<evidence type="ECO:0000313" key="7">
    <source>
        <dbReference type="EMBL" id="RKN27419.1"/>
    </source>
</evidence>
<feature type="domain" description="IclR-ED" evidence="5">
    <location>
        <begin position="60"/>
        <end position="238"/>
    </location>
</feature>
<dbReference type="Proteomes" id="UP000275024">
    <property type="component" value="Unassembled WGS sequence"/>
</dbReference>
<evidence type="ECO:0000256" key="1">
    <source>
        <dbReference type="ARBA" id="ARBA00023015"/>
    </source>
</evidence>
<dbReference type="PANTHER" id="PTHR30136:SF24">
    <property type="entry name" value="HTH-TYPE TRANSCRIPTIONAL REPRESSOR ALLR"/>
    <property type="match status" value="1"/>
</dbReference>
<evidence type="ECO:0000259" key="5">
    <source>
        <dbReference type="PROSITE" id="PS51078"/>
    </source>
</evidence>
<dbReference type="InterPro" id="IPR029016">
    <property type="entry name" value="GAF-like_dom_sf"/>
</dbReference>
<dbReference type="GO" id="GO:0003677">
    <property type="term" value="F:DNA binding"/>
    <property type="evidence" value="ECO:0007669"/>
    <property type="project" value="UniProtKB-KW"/>
</dbReference>
<dbReference type="Pfam" id="PF01614">
    <property type="entry name" value="IclR_C"/>
    <property type="match status" value="1"/>
</dbReference>
<dbReference type="Gene3D" id="1.10.10.10">
    <property type="entry name" value="Winged helix-like DNA-binding domain superfamily/Winged helix DNA-binding domain"/>
    <property type="match status" value="1"/>
</dbReference>
<dbReference type="SUPFAM" id="SSF55781">
    <property type="entry name" value="GAF domain-like"/>
    <property type="match status" value="1"/>
</dbReference>
<dbReference type="InterPro" id="IPR036390">
    <property type="entry name" value="WH_DNA-bd_sf"/>
</dbReference>
<dbReference type="Gene3D" id="3.30.450.40">
    <property type="match status" value="1"/>
</dbReference>
<dbReference type="AlphaFoldDB" id="A0A3A9WYC7"/>
<dbReference type="InterPro" id="IPR005471">
    <property type="entry name" value="Tscrpt_reg_IclR_N"/>
</dbReference>
<dbReference type="SUPFAM" id="SSF46785">
    <property type="entry name" value="Winged helix' DNA-binding domain"/>
    <property type="match status" value="1"/>
</dbReference>
<dbReference type="PROSITE" id="PS51077">
    <property type="entry name" value="HTH_ICLR"/>
    <property type="match status" value="1"/>
</dbReference>
<reference evidence="8 9" key="1">
    <citation type="submission" date="2018-09" db="EMBL/GenBank/DDBJ databases">
        <title>Streptomyces sp. nov. DS1-2, an endophytic actinomycete isolated from roots of Dendrobium scabrilingue.</title>
        <authorList>
            <person name="Kuncharoen N."/>
            <person name="Kudo T."/>
            <person name="Ohkuma M."/>
            <person name="Yuki M."/>
            <person name="Tanasupawat S."/>
        </authorList>
    </citation>
    <scope>NUCLEOTIDE SEQUENCE [LARGE SCALE GENOMIC DNA]</scope>
    <source>
        <strain evidence="6 9">AZ1-7</strain>
        <strain evidence="7 8">DS1-2</strain>
    </source>
</reference>
<dbReference type="Pfam" id="PF09339">
    <property type="entry name" value="HTH_IclR"/>
    <property type="match status" value="1"/>
</dbReference>
<organism evidence="6 9">
    <name type="scientific">Streptomyces radicis</name>
    <dbReference type="NCBI Taxonomy" id="1750517"/>
    <lineage>
        <taxon>Bacteria</taxon>
        <taxon>Bacillati</taxon>
        <taxon>Actinomycetota</taxon>
        <taxon>Actinomycetes</taxon>
        <taxon>Kitasatosporales</taxon>
        <taxon>Streptomycetaceae</taxon>
        <taxon>Streptomyces</taxon>
    </lineage>
</organism>
<dbReference type="InterPro" id="IPR050707">
    <property type="entry name" value="HTH_MetabolicPath_Reg"/>
</dbReference>
<dbReference type="PANTHER" id="PTHR30136">
    <property type="entry name" value="HELIX-TURN-HELIX TRANSCRIPTIONAL REGULATOR, ICLR FAMILY"/>
    <property type="match status" value="1"/>
</dbReference>
<keyword evidence="1" id="KW-0805">Transcription regulation</keyword>
<evidence type="ECO:0000256" key="3">
    <source>
        <dbReference type="ARBA" id="ARBA00023163"/>
    </source>
</evidence>
<feature type="domain" description="HTH iclR-type" evidence="4">
    <location>
        <begin position="1"/>
        <end position="59"/>
    </location>
</feature>
<dbReference type="InterPro" id="IPR036388">
    <property type="entry name" value="WH-like_DNA-bd_sf"/>
</dbReference>
<evidence type="ECO:0000313" key="8">
    <source>
        <dbReference type="Proteomes" id="UP000268652"/>
    </source>
</evidence>
<sequence>MLEKGLRILQAFRSGDQCLRLTDVAERTGMPKSTVHRLTQILVEQQLLTLSEQGYELGIALFELSSLVPVKQRLRVAALPFLQDLFMATHETVHLGIREGFDVVYVEKIYGHSDLGLPSRVGGRLPLNCTGIGKALLAFSSEEVRADFLARPLRRITRKSVTDPVRLARELAEARATGLAFEREEATLGRECVAAPVIVHGEIMAAMSISVPISAYRMPQLAAAVKTSALGLARHLRVAGAAVESPDEFRVAGHLLSDRDADPDHRRHD</sequence>
<evidence type="ECO:0000259" key="4">
    <source>
        <dbReference type="PROSITE" id="PS51077"/>
    </source>
</evidence>
<evidence type="ECO:0000313" key="9">
    <source>
        <dbReference type="Proteomes" id="UP000275024"/>
    </source>
</evidence>
<evidence type="ECO:0000256" key="2">
    <source>
        <dbReference type="ARBA" id="ARBA00023125"/>
    </source>
</evidence>
<dbReference type="GO" id="GO:0003700">
    <property type="term" value="F:DNA-binding transcription factor activity"/>
    <property type="evidence" value="ECO:0007669"/>
    <property type="project" value="TreeGrafter"/>
</dbReference>
<keyword evidence="8" id="KW-1185">Reference proteome</keyword>
<dbReference type="SMART" id="SM00346">
    <property type="entry name" value="HTH_ICLR"/>
    <property type="match status" value="1"/>
</dbReference>